<keyword evidence="1 2" id="KW-0732">Signal</keyword>
<dbReference type="OrthoDB" id="9764953at2"/>
<keyword evidence="5" id="KW-1185">Reference proteome</keyword>
<dbReference type="PANTHER" id="PTHR43037">
    <property type="entry name" value="UNNAMED PRODUCT-RELATED"/>
    <property type="match status" value="1"/>
</dbReference>
<dbReference type="PANTHER" id="PTHR43037:SF1">
    <property type="entry name" value="BLL1128 PROTEIN"/>
    <property type="match status" value="1"/>
</dbReference>
<feature type="chain" id="PRO_5021366934" evidence="2">
    <location>
        <begin position="20"/>
        <end position="254"/>
    </location>
</feature>
<gene>
    <name evidence="4" type="ORF">E2605_06685</name>
</gene>
<evidence type="ECO:0000259" key="3">
    <source>
        <dbReference type="Pfam" id="PF02230"/>
    </source>
</evidence>
<dbReference type="InterPro" id="IPR003140">
    <property type="entry name" value="PLipase/COase/thioEstase"/>
</dbReference>
<evidence type="ECO:0000256" key="2">
    <source>
        <dbReference type="SAM" id="SignalP"/>
    </source>
</evidence>
<evidence type="ECO:0000313" key="5">
    <source>
        <dbReference type="Proteomes" id="UP000297861"/>
    </source>
</evidence>
<dbReference type="STRING" id="1121485.GCA_000426485_02427"/>
<dbReference type="InterPro" id="IPR050955">
    <property type="entry name" value="Plant_Biomass_Hydrol_Est"/>
</dbReference>
<protein>
    <submittedName>
        <fullName evidence="4">Phospholipase</fullName>
    </submittedName>
</protein>
<organism evidence="4 5">
    <name type="scientific">Dysgonomonas capnocytophagoides</name>
    <dbReference type="NCBI Taxonomy" id="45254"/>
    <lineage>
        <taxon>Bacteria</taxon>
        <taxon>Pseudomonadati</taxon>
        <taxon>Bacteroidota</taxon>
        <taxon>Bacteroidia</taxon>
        <taxon>Bacteroidales</taxon>
        <taxon>Dysgonomonadaceae</taxon>
        <taxon>Dysgonomonas</taxon>
    </lineage>
</organism>
<dbReference type="AlphaFoldDB" id="A0A4Y8L5H4"/>
<dbReference type="Proteomes" id="UP000297861">
    <property type="component" value="Unassembled WGS sequence"/>
</dbReference>
<dbReference type="Gene3D" id="3.40.50.1820">
    <property type="entry name" value="alpha/beta hydrolase"/>
    <property type="match status" value="1"/>
</dbReference>
<name>A0A4Y8L5H4_9BACT</name>
<proteinExistence type="predicted"/>
<dbReference type="SUPFAM" id="SSF53474">
    <property type="entry name" value="alpha/beta-Hydrolases"/>
    <property type="match status" value="1"/>
</dbReference>
<sequence length="254" mass="28242">MKSKITILLLFICTLGGYAQFQPASYMINGYTLPYQVMFPKDYDASKQYPLLVFLHGAGERGNDNEKQLTHGKDFLINNFQSAYPAIVIVPQCPESSYWANVEKSVIAGQTSFRFGLSNQPTPAMETLVGVINSWLSSGKVNTKQVYVGGLSMGGMGTYELLWRMPETFAAAFAICGGGDVSKILHSTKNTALWIFHGSDDSIVPVQFSQDMYNQLKSAGNEVKYTEYPGVNHGSWENVFKSTDLIPWLYSHKK</sequence>
<evidence type="ECO:0000313" key="4">
    <source>
        <dbReference type="EMBL" id="TFD97348.1"/>
    </source>
</evidence>
<accession>A0A4Y8L5H4</accession>
<evidence type="ECO:0000256" key="1">
    <source>
        <dbReference type="ARBA" id="ARBA00022729"/>
    </source>
</evidence>
<dbReference type="InterPro" id="IPR029058">
    <property type="entry name" value="AB_hydrolase_fold"/>
</dbReference>
<comment type="caution">
    <text evidence="4">The sequence shown here is derived from an EMBL/GenBank/DDBJ whole genome shotgun (WGS) entry which is preliminary data.</text>
</comment>
<reference evidence="4 5" key="1">
    <citation type="submission" date="2019-03" db="EMBL/GenBank/DDBJ databases">
        <title>San Antonio Military Medical Center submission to MRSN (WRAIR), pending publication.</title>
        <authorList>
            <person name="Blyth D.M."/>
            <person name="Mccarthy S.L."/>
            <person name="Schall S.E."/>
            <person name="Stam J.A."/>
            <person name="Ong A.C."/>
            <person name="Mcgann P.T."/>
        </authorList>
    </citation>
    <scope>NUCLEOTIDE SEQUENCE [LARGE SCALE GENOMIC DNA]</scope>
    <source>
        <strain evidence="4 5">MRSN571793</strain>
    </source>
</reference>
<feature type="signal peptide" evidence="2">
    <location>
        <begin position="1"/>
        <end position="19"/>
    </location>
</feature>
<dbReference type="Pfam" id="PF02230">
    <property type="entry name" value="Abhydrolase_2"/>
    <property type="match status" value="1"/>
</dbReference>
<dbReference type="RefSeq" id="WP_026626328.1">
    <property type="nucleotide sequence ID" value="NZ_JAWZLG010000100.1"/>
</dbReference>
<dbReference type="GO" id="GO:0016787">
    <property type="term" value="F:hydrolase activity"/>
    <property type="evidence" value="ECO:0007669"/>
    <property type="project" value="InterPro"/>
</dbReference>
<feature type="domain" description="Phospholipase/carboxylesterase/thioesterase" evidence="3">
    <location>
        <begin position="46"/>
        <end position="241"/>
    </location>
</feature>
<dbReference type="EMBL" id="SOML01000003">
    <property type="protein sequence ID" value="TFD97348.1"/>
    <property type="molecule type" value="Genomic_DNA"/>
</dbReference>